<feature type="transmembrane region" description="Helical" evidence="8">
    <location>
        <begin position="37"/>
        <end position="56"/>
    </location>
</feature>
<dbReference type="Pfam" id="PF01758">
    <property type="entry name" value="SBF"/>
    <property type="match status" value="1"/>
</dbReference>
<feature type="transmembrane region" description="Helical" evidence="8">
    <location>
        <begin position="96"/>
        <end position="115"/>
    </location>
</feature>
<dbReference type="Gene3D" id="1.20.1530.20">
    <property type="match status" value="1"/>
</dbReference>
<proteinExistence type="inferred from homology"/>
<evidence type="ECO:0000313" key="10">
    <source>
        <dbReference type="Proteomes" id="UP000641514"/>
    </source>
</evidence>
<gene>
    <name evidence="9" type="ORF">GCM10011410_07390</name>
</gene>
<name>A0A916XAK0_9ACTN</name>
<sequence length="320" mass="34901">MTRLALERNQVWVYLAAIIIGLGVGSAWPGVESAFEAALWPVLIVLLFATFVQVPLLHLRDAFADYRFTTAAVIGNFVFIPMVVWGLVQFLPDDNVLRLGVLLVLLVPCTDWFISFTQLGGGDTARAIAITPLNLILQLALLPGYLWLFAGAEITGALRIGDLWHAIAIVLVPLGAAIVAEYWIEAKPARSVVRDHLAWWPIPALAVVMFLIAGAQVGAVIDAMSVLPVVVPVFIAFLVSAALLAKALAWVLRLPTPQGRTLAFSLGTRNSFVVLPLALALPFGWEITAVVIVVQSLVELFGMVIYLWWIPRRLFAEHDA</sequence>
<keyword evidence="10" id="KW-1185">Reference proteome</keyword>
<evidence type="ECO:0000256" key="4">
    <source>
        <dbReference type="ARBA" id="ARBA00022475"/>
    </source>
</evidence>
<keyword evidence="7 8" id="KW-0472">Membrane</keyword>
<dbReference type="EMBL" id="BMJH01000001">
    <property type="protein sequence ID" value="GGC57406.1"/>
    <property type="molecule type" value="Genomic_DNA"/>
</dbReference>
<feature type="transmembrane region" description="Helical" evidence="8">
    <location>
        <begin position="163"/>
        <end position="184"/>
    </location>
</feature>
<evidence type="ECO:0000256" key="6">
    <source>
        <dbReference type="ARBA" id="ARBA00022989"/>
    </source>
</evidence>
<dbReference type="InterPro" id="IPR002657">
    <property type="entry name" value="BilAc:Na_symport/Acr3"/>
</dbReference>
<dbReference type="GO" id="GO:0015105">
    <property type="term" value="F:arsenite transmembrane transporter activity"/>
    <property type="evidence" value="ECO:0007669"/>
    <property type="project" value="TreeGrafter"/>
</dbReference>
<dbReference type="RefSeq" id="WP_188670758.1">
    <property type="nucleotide sequence ID" value="NZ_BMJH01000001.1"/>
</dbReference>
<dbReference type="GO" id="GO:0015104">
    <property type="term" value="F:antimonite transmembrane transporter activity"/>
    <property type="evidence" value="ECO:0007669"/>
    <property type="project" value="TreeGrafter"/>
</dbReference>
<keyword evidence="4" id="KW-1003">Cell membrane</keyword>
<feature type="transmembrane region" description="Helical" evidence="8">
    <location>
        <begin position="196"/>
        <end position="221"/>
    </location>
</feature>
<reference evidence="9" key="2">
    <citation type="submission" date="2020-09" db="EMBL/GenBank/DDBJ databases">
        <authorList>
            <person name="Sun Q."/>
            <person name="Zhou Y."/>
        </authorList>
    </citation>
    <scope>NUCLEOTIDE SEQUENCE</scope>
    <source>
        <strain evidence="9">CGMCC 1.15478</strain>
    </source>
</reference>
<dbReference type="GO" id="GO:0015297">
    <property type="term" value="F:antiporter activity"/>
    <property type="evidence" value="ECO:0007669"/>
    <property type="project" value="InterPro"/>
</dbReference>
<evidence type="ECO:0000256" key="1">
    <source>
        <dbReference type="ARBA" id="ARBA00004651"/>
    </source>
</evidence>
<feature type="transmembrane region" description="Helical" evidence="8">
    <location>
        <begin position="127"/>
        <end position="148"/>
    </location>
</feature>
<evidence type="ECO:0000313" key="9">
    <source>
        <dbReference type="EMBL" id="GGC57406.1"/>
    </source>
</evidence>
<reference evidence="9" key="1">
    <citation type="journal article" date="2014" name="Int. J. Syst. Evol. Microbiol.">
        <title>Complete genome sequence of Corynebacterium casei LMG S-19264T (=DSM 44701T), isolated from a smear-ripened cheese.</title>
        <authorList>
            <consortium name="US DOE Joint Genome Institute (JGI-PGF)"/>
            <person name="Walter F."/>
            <person name="Albersmeier A."/>
            <person name="Kalinowski J."/>
            <person name="Ruckert C."/>
        </authorList>
    </citation>
    <scope>NUCLEOTIDE SEQUENCE</scope>
    <source>
        <strain evidence="9">CGMCC 1.15478</strain>
    </source>
</reference>
<evidence type="ECO:0000256" key="7">
    <source>
        <dbReference type="ARBA" id="ARBA00023136"/>
    </source>
</evidence>
<dbReference type="PANTHER" id="PTHR43057">
    <property type="entry name" value="ARSENITE EFFLUX TRANSPORTER"/>
    <property type="match status" value="1"/>
</dbReference>
<keyword evidence="5 8" id="KW-0812">Transmembrane</keyword>
<dbReference type="PANTHER" id="PTHR43057:SF1">
    <property type="entry name" value="ARSENICAL-RESISTANCE PROTEIN 3"/>
    <property type="match status" value="1"/>
</dbReference>
<evidence type="ECO:0000256" key="8">
    <source>
        <dbReference type="SAM" id="Phobius"/>
    </source>
</evidence>
<comment type="similarity">
    <text evidence="2">Belongs to the arsenical resistance-3 (ACR3) (TC 2.A.59) family.</text>
</comment>
<comment type="subcellular location">
    <subcellularLocation>
        <location evidence="1">Cell membrane</location>
        <topology evidence="1">Multi-pass membrane protein</topology>
    </subcellularLocation>
</comment>
<feature type="transmembrane region" description="Helical" evidence="8">
    <location>
        <begin position="227"/>
        <end position="249"/>
    </location>
</feature>
<evidence type="ECO:0000256" key="5">
    <source>
        <dbReference type="ARBA" id="ARBA00022692"/>
    </source>
</evidence>
<accession>A0A916XAK0</accession>
<evidence type="ECO:0000256" key="3">
    <source>
        <dbReference type="ARBA" id="ARBA00022448"/>
    </source>
</evidence>
<comment type="caution">
    <text evidence="9">The sequence shown here is derived from an EMBL/GenBank/DDBJ whole genome shotgun (WGS) entry which is preliminary data.</text>
</comment>
<keyword evidence="3" id="KW-0813">Transport</keyword>
<dbReference type="AlphaFoldDB" id="A0A916XAK0"/>
<dbReference type="InterPro" id="IPR038770">
    <property type="entry name" value="Na+/solute_symporter_sf"/>
</dbReference>
<evidence type="ECO:0000256" key="2">
    <source>
        <dbReference type="ARBA" id="ARBA00010110"/>
    </source>
</evidence>
<feature type="transmembrane region" description="Helical" evidence="8">
    <location>
        <begin position="12"/>
        <end position="31"/>
    </location>
</feature>
<dbReference type="Proteomes" id="UP000641514">
    <property type="component" value="Unassembled WGS sequence"/>
</dbReference>
<dbReference type="InterPro" id="IPR004706">
    <property type="entry name" value="Arsenical-R_Acr3"/>
</dbReference>
<organism evidence="9 10">
    <name type="scientific">Hoyosella rhizosphaerae</name>
    <dbReference type="NCBI Taxonomy" id="1755582"/>
    <lineage>
        <taxon>Bacteria</taxon>
        <taxon>Bacillati</taxon>
        <taxon>Actinomycetota</taxon>
        <taxon>Actinomycetes</taxon>
        <taxon>Mycobacteriales</taxon>
        <taxon>Hoyosellaceae</taxon>
        <taxon>Hoyosella</taxon>
    </lineage>
</organism>
<dbReference type="GO" id="GO:0005886">
    <property type="term" value="C:plasma membrane"/>
    <property type="evidence" value="ECO:0007669"/>
    <property type="project" value="UniProtKB-SubCell"/>
</dbReference>
<protein>
    <submittedName>
        <fullName evidence="9">Arsenic resistance protein</fullName>
    </submittedName>
</protein>
<feature type="transmembrane region" description="Helical" evidence="8">
    <location>
        <begin position="68"/>
        <end position="90"/>
    </location>
</feature>
<keyword evidence="6 8" id="KW-1133">Transmembrane helix</keyword>